<evidence type="ECO:0000313" key="4">
    <source>
        <dbReference type="Proteomes" id="UP001305647"/>
    </source>
</evidence>
<name>A0AAN6Q3Q3_9PEZI</name>
<keyword evidence="4" id="KW-1185">Reference proteome</keyword>
<dbReference type="InterPro" id="IPR036188">
    <property type="entry name" value="FAD/NAD-bd_sf"/>
</dbReference>
<dbReference type="InterPro" id="IPR021848">
    <property type="entry name" value="HODM_asu-like"/>
</dbReference>
<dbReference type="PANTHER" id="PTHR43735">
    <property type="entry name" value="APOPTOSIS-INDUCING FACTOR 1"/>
    <property type="match status" value="1"/>
</dbReference>
<dbReference type="Pfam" id="PF11927">
    <property type="entry name" value="HODM_asu-like"/>
    <property type="match status" value="1"/>
</dbReference>
<reference evidence="3" key="2">
    <citation type="submission" date="2023-05" db="EMBL/GenBank/DDBJ databases">
        <authorList>
            <consortium name="Lawrence Berkeley National Laboratory"/>
            <person name="Steindorff A."/>
            <person name="Hensen N."/>
            <person name="Bonometti L."/>
            <person name="Westerberg I."/>
            <person name="Brannstrom I.O."/>
            <person name="Guillou S."/>
            <person name="Cros-Aarteil S."/>
            <person name="Calhoun S."/>
            <person name="Haridas S."/>
            <person name="Kuo A."/>
            <person name="Mondo S."/>
            <person name="Pangilinan J."/>
            <person name="Riley R."/>
            <person name="Labutti K."/>
            <person name="Andreopoulos B."/>
            <person name="Lipzen A."/>
            <person name="Chen C."/>
            <person name="Yanf M."/>
            <person name="Daum C."/>
            <person name="Ng V."/>
            <person name="Clum A."/>
            <person name="Ohm R."/>
            <person name="Martin F."/>
            <person name="Silar P."/>
            <person name="Natvig D."/>
            <person name="Lalanne C."/>
            <person name="Gautier V."/>
            <person name="Ament-Velasquez S.L."/>
            <person name="Kruys A."/>
            <person name="Hutchinson M.I."/>
            <person name="Powell A.J."/>
            <person name="Barry K."/>
            <person name="Miller A.N."/>
            <person name="Grigoriev I.V."/>
            <person name="Debuchy R."/>
            <person name="Gladieux P."/>
            <person name="Thoren M.H."/>
            <person name="Johannesson H."/>
        </authorList>
    </citation>
    <scope>NUCLEOTIDE SEQUENCE</scope>
    <source>
        <strain evidence="3">CBS 757.83</strain>
    </source>
</reference>
<feature type="chain" id="PRO_5042994391" evidence="1">
    <location>
        <begin position="18"/>
        <end position="760"/>
    </location>
</feature>
<dbReference type="InterPro" id="IPR023753">
    <property type="entry name" value="FAD/NAD-binding_dom"/>
</dbReference>
<dbReference type="Pfam" id="PF07992">
    <property type="entry name" value="Pyr_redox_2"/>
    <property type="match status" value="1"/>
</dbReference>
<dbReference type="Gene3D" id="3.50.50.100">
    <property type="match status" value="1"/>
</dbReference>
<protein>
    <submittedName>
        <fullName evidence="3">FAD/NAD(P)-binding domain-containing protein</fullName>
    </submittedName>
</protein>
<dbReference type="PANTHER" id="PTHR43735:SF11">
    <property type="entry name" value="HYPOTHETICAL OXIDOREDUCTASE (EUROFUNG)"/>
    <property type="match status" value="1"/>
</dbReference>
<reference evidence="3" key="1">
    <citation type="journal article" date="2023" name="Mol. Phylogenet. Evol.">
        <title>Genome-scale phylogeny and comparative genomics of the fungal order Sordariales.</title>
        <authorList>
            <person name="Hensen N."/>
            <person name="Bonometti L."/>
            <person name="Westerberg I."/>
            <person name="Brannstrom I.O."/>
            <person name="Guillou S."/>
            <person name="Cros-Aarteil S."/>
            <person name="Calhoun S."/>
            <person name="Haridas S."/>
            <person name="Kuo A."/>
            <person name="Mondo S."/>
            <person name="Pangilinan J."/>
            <person name="Riley R."/>
            <person name="LaButti K."/>
            <person name="Andreopoulos B."/>
            <person name="Lipzen A."/>
            <person name="Chen C."/>
            <person name="Yan M."/>
            <person name="Daum C."/>
            <person name="Ng V."/>
            <person name="Clum A."/>
            <person name="Steindorff A."/>
            <person name="Ohm R.A."/>
            <person name="Martin F."/>
            <person name="Silar P."/>
            <person name="Natvig D.O."/>
            <person name="Lalanne C."/>
            <person name="Gautier V."/>
            <person name="Ament-Velasquez S.L."/>
            <person name="Kruys A."/>
            <person name="Hutchinson M.I."/>
            <person name="Powell A.J."/>
            <person name="Barry K."/>
            <person name="Miller A.N."/>
            <person name="Grigoriev I.V."/>
            <person name="Debuchy R."/>
            <person name="Gladieux P."/>
            <person name="Hiltunen Thoren M."/>
            <person name="Johannesson H."/>
        </authorList>
    </citation>
    <scope>NUCLEOTIDE SEQUENCE</scope>
    <source>
        <strain evidence="3">CBS 757.83</strain>
    </source>
</reference>
<evidence type="ECO:0000256" key="1">
    <source>
        <dbReference type="SAM" id="SignalP"/>
    </source>
</evidence>
<evidence type="ECO:0000313" key="3">
    <source>
        <dbReference type="EMBL" id="KAK4100411.1"/>
    </source>
</evidence>
<feature type="domain" description="FAD/NAD(P)-binding" evidence="2">
    <location>
        <begin position="442"/>
        <end position="678"/>
    </location>
</feature>
<dbReference type="GO" id="GO:0005737">
    <property type="term" value="C:cytoplasm"/>
    <property type="evidence" value="ECO:0007669"/>
    <property type="project" value="TreeGrafter"/>
</dbReference>
<sequence length="760" mass="82465">MVLVLAAFFLLPVLLVAVRDDKTIPSKPLIEPLPDFDWKSTPPMKLRPFKPTYNITMAIQCSTPSDLIVMDSNYLPRVTARRQLIAQHPSSVLGTCTTRKSSGDAAVRELYTYLLGTYLPTRYPAMFELVQLQAPGPSASGNYHQNMNLQNVTSMLFRNKVTGLESPIYPLPSSLGPDEMLRIVGETVEDDMFLLLRDRDTDDSSDGMGSGGGGGEHRAVAFVCCNPAGFDPAEKLGKRLVDIHGPVPAYEKIGPSMERYFGRLEVGKVVKRVNWTVQTHSRTYTPRGHLVHVGETAEEETSINVEEARVRVELQSLTRLPQTKAALFSFKTYMYPLAEMKAEGLGPQLADAIEGLKAGNAPGMWVYKGGVRWGRVACDMAGTLRNVVVVGGSYVGLPRFAITSGHEHKAFIPFTSLFSNTPIGPPRHQVARARAVSLQPHTLTLDREWQGTKTIPFDYLIVATGTRLAAPGTMPGDDKPPSVRYLQGHQARVRSARSVAIVGGGAVGVQMACDLKEAYPSKTVTLVHSRDRLLPAYHEALSNLVRARFRELGVQLVTGSRVVVPPGGFQDIDDSDNGNGQASTTLHLQDGRTLSAEMVIQATGQTPNNQFLLGLSSADNTGMEPSSAVVVNARNGFVHVRPTMQFADARYPHLFAVGDIADSGAHKAARPGMAQAAVAARNVASLIRGEEPGEKVAVAPAGIHLTLGLTRNVIFRNPNTAAGETEPFINLKDDGREDMGIDGVWVRRGVVVTSPQDYHL</sequence>
<dbReference type="GO" id="GO:0050660">
    <property type="term" value="F:flavin adenine dinucleotide binding"/>
    <property type="evidence" value="ECO:0007669"/>
    <property type="project" value="TreeGrafter"/>
</dbReference>
<evidence type="ECO:0000259" key="2">
    <source>
        <dbReference type="Pfam" id="PF07992"/>
    </source>
</evidence>
<dbReference type="SUPFAM" id="SSF51905">
    <property type="entry name" value="FAD/NAD(P)-binding domain"/>
    <property type="match status" value="1"/>
</dbReference>
<dbReference type="EMBL" id="MU863641">
    <property type="protein sequence ID" value="KAK4100411.1"/>
    <property type="molecule type" value="Genomic_DNA"/>
</dbReference>
<dbReference type="Proteomes" id="UP001305647">
    <property type="component" value="Unassembled WGS sequence"/>
</dbReference>
<dbReference type="AlphaFoldDB" id="A0AAN6Q3Q3"/>
<gene>
    <name evidence="3" type="ORF">N658DRAFT_516702</name>
</gene>
<dbReference type="GO" id="GO:0004174">
    <property type="term" value="F:electron-transferring-flavoprotein dehydrogenase activity"/>
    <property type="evidence" value="ECO:0007669"/>
    <property type="project" value="TreeGrafter"/>
</dbReference>
<proteinExistence type="predicted"/>
<comment type="caution">
    <text evidence="3">The sequence shown here is derived from an EMBL/GenBank/DDBJ whole genome shotgun (WGS) entry which is preliminary data.</text>
</comment>
<organism evidence="3 4">
    <name type="scientific">Parathielavia hyrcaniae</name>
    <dbReference type="NCBI Taxonomy" id="113614"/>
    <lineage>
        <taxon>Eukaryota</taxon>
        <taxon>Fungi</taxon>
        <taxon>Dikarya</taxon>
        <taxon>Ascomycota</taxon>
        <taxon>Pezizomycotina</taxon>
        <taxon>Sordariomycetes</taxon>
        <taxon>Sordariomycetidae</taxon>
        <taxon>Sordariales</taxon>
        <taxon>Chaetomiaceae</taxon>
        <taxon>Parathielavia</taxon>
    </lineage>
</organism>
<feature type="signal peptide" evidence="1">
    <location>
        <begin position="1"/>
        <end position="17"/>
    </location>
</feature>
<keyword evidence="1" id="KW-0732">Signal</keyword>
<accession>A0AAN6Q3Q3</accession>